<keyword evidence="3" id="KW-0472">Membrane</keyword>
<evidence type="ECO:0000313" key="4">
    <source>
        <dbReference type="EMBL" id="OEU18187.1"/>
    </source>
</evidence>
<feature type="region of interest" description="Disordered" evidence="2">
    <location>
        <begin position="651"/>
        <end position="671"/>
    </location>
</feature>
<sequence length="924" mass="102245">MAITSPTKGEHCWACYSNDRVFYRLFGRRLETINNCDDNDDNDNDDDYNGQRNDYNELKIKANRTEPNRNVRKGIMGSSSNDSNIASFVLHGAVHPLFCMIMFLYILLRIKYHRRRTNNENRIKLGGGSGNSGGNSRGSSRGGSRGGSTSKTSSSSSSNKKRQQITDEEIYKYVLPIKKENSYNEAFYIIKNDIETKRILKLCKPFWFDALIASICDIISASLIGRGLGVDALAIYYIVGVPTTFTLTLIESILSTISTLGGQSIGVGSYKLTGQYCQISIVLYTILYIPHAILWIIYLKPTLRWFAPNLNDDIIDEGYKYFLVSLVYSYVEAFSTVIHSLLEVTDHAGYGMKSGVAHNIISVIGFFLYLEYNRYHNVSSSLVIVNIIWTILVIVFLIIDLLVIKKKKWFDDFWKGMLRSVAMKYWNVVWLVLKTAAPISVGNVLLTVEWELLAIFAATLGGNQVAAWGIVGSIWGVLEYATDCVASAGEIRVAKLLGNGNPRLAKLSAYKCLFLGNAFATVMSVIFVIGIPFLPSIFTDDDELKQNVAMVLPYCAIGNLTLTLGSLSWTLVGAQGRYNVATFHGCVGSLFVTIPCACVSIFYFKWGLPSLAASVVIGYMVSGAFNSVTLLLSDWEYISYRVMIRNGATEPVEDDEDDDEDSDVDVGNVGNDAGVNKRWNLLQYMRGGNNNNETYNDDEKNVSFISVKSNQKKYADADADDADDADDDGSTGTNNTEITSGVIKKSSSRWLTFGRDHEENELRRVVLGPGKLGYTIQSTKNGPMVVGSSDEYSNLDGTAAVAARTNKSGVSYRGYQAKNLTGQLFNGDIIVEIDKTRCDKMSGKDVKKLLNTKSKQRRRTLIVSHREGTDLGAVYQPGIYGAAVLAALLKTKGNDVDDERGTEKEFDDDGVHGYSNMSNLGWFA</sequence>
<feature type="transmembrane region" description="Helical" evidence="3">
    <location>
        <begin position="206"/>
        <end position="228"/>
    </location>
</feature>
<dbReference type="InParanoid" id="A0A1E7FJ57"/>
<keyword evidence="5" id="KW-1185">Reference proteome</keyword>
<keyword evidence="3" id="KW-0812">Transmembrane</keyword>
<feature type="transmembrane region" description="Helical" evidence="3">
    <location>
        <begin position="85"/>
        <end position="108"/>
    </location>
</feature>
<feature type="transmembrane region" description="Helical" evidence="3">
    <location>
        <begin position="452"/>
        <end position="478"/>
    </location>
</feature>
<feature type="transmembrane region" description="Helical" evidence="3">
    <location>
        <begin position="551"/>
        <end position="571"/>
    </location>
</feature>
<accession>A0A1E7FJ57</accession>
<feature type="transmembrane region" description="Helical" evidence="3">
    <location>
        <begin position="319"/>
        <end position="338"/>
    </location>
</feature>
<dbReference type="InterPro" id="IPR002528">
    <property type="entry name" value="MATE_fam"/>
</dbReference>
<feature type="compositionally biased region" description="Acidic residues" evidence="2">
    <location>
        <begin position="651"/>
        <end position="664"/>
    </location>
</feature>
<feature type="region of interest" description="Disordered" evidence="2">
    <location>
        <begin position="715"/>
        <end position="740"/>
    </location>
</feature>
<feature type="compositionally biased region" description="Polar residues" evidence="2">
    <location>
        <begin position="730"/>
        <end position="739"/>
    </location>
</feature>
<comment type="similarity">
    <text evidence="1">Belongs to the multi antimicrobial extrusion (MATE) (TC 2.A.66.1) family.</text>
</comment>
<feature type="transmembrane region" description="Helical" evidence="3">
    <location>
        <begin position="234"/>
        <end position="260"/>
    </location>
</feature>
<keyword evidence="3" id="KW-1133">Transmembrane helix</keyword>
<dbReference type="KEGG" id="fcy:FRACYDRAFT_260311"/>
<feature type="transmembrane region" description="Helical" evidence="3">
    <location>
        <begin position="583"/>
        <end position="604"/>
    </location>
</feature>
<feature type="compositionally biased region" description="Low complexity" evidence="2">
    <location>
        <begin position="147"/>
        <end position="158"/>
    </location>
</feature>
<reference evidence="4 5" key="1">
    <citation type="submission" date="2016-09" db="EMBL/GenBank/DDBJ databases">
        <title>Extensive genetic diversity and differential bi-allelic expression allows diatom success in the polar Southern Ocean.</title>
        <authorList>
            <consortium name="DOE Joint Genome Institute"/>
            <person name="Mock T."/>
            <person name="Otillar R.P."/>
            <person name="Strauss J."/>
            <person name="Dupont C."/>
            <person name="Frickenhaus S."/>
            <person name="Maumus F."/>
            <person name="Mcmullan M."/>
            <person name="Sanges R."/>
            <person name="Schmutz J."/>
            <person name="Toseland A."/>
            <person name="Valas R."/>
            <person name="Veluchamy A."/>
            <person name="Ward B.J."/>
            <person name="Allen A."/>
            <person name="Barry K."/>
            <person name="Falciatore A."/>
            <person name="Ferrante M."/>
            <person name="Fortunato A.E."/>
            <person name="Gloeckner G."/>
            <person name="Gruber A."/>
            <person name="Hipkin R."/>
            <person name="Janech M."/>
            <person name="Kroth P."/>
            <person name="Leese F."/>
            <person name="Lindquist E."/>
            <person name="Lyon B.R."/>
            <person name="Martin J."/>
            <person name="Mayer C."/>
            <person name="Parker M."/>
            <person name="Quesneville H."/>
            <person name="Raymond J."/>
            <person name="Uhlig C."/>
            <person name="Valentin K.U."/>
            <person name="Worden A.Z."/>
            <person name="Armbrust E.V."/>
            <person name="Bowler C."/>
            <person name="Green B."/>
            <person name="Moulton V."/>
            <person name="Van Oosterhout C."/>
            <person name="Grigoriev I."/>
        </authorList>
    </citation>
    <scope>NUCLEOTIDE SEQUENCE [LARGE SCALE GENOMIC DNA]</scope>
    <source>
        <strain evidence="4 5">CCMP1102</strain>
    </source>
</reference>
<feature type="compositionally biased region" description="Acidic residues" evidence="2">
    <location>
        <begin position="717"/>
        <end position="729"/>
    </location>
</feature>
<dbReference type="OrthoDB" id="2126698at2759"/>
<proteinExistence type="inferred from homology"/>
<feature type="transmembrane region" description="Helical" evidence="3">
    <location>
        <begin position="281"/>
        <end position="299"/>
    </location>
</feature>
<feature type="transmembrane region" description="Helical" evidence="3">
    <location>
        <begin position="425"/>
        <end position="446"/>
    </location>
</feature>
<evidence type="ECO:0000313" key="5">
    <source>
        <dbReference type="Proteomes" id="UP000095751"/>
    </source>
</evidence>
<feature type="region of interest" description="Disordered" evidence="2">
    <location>
        <begin position="121"/>
        <end position="163"/>
    </location>
</feature>
<feature type="transmembrane region" description="Helical" evidence="3">
    <location>
        <begin position="512"/>
        <end position="531"/>
    </location>
</feature>
<name>A0A1E7FJ57_9STRA</name>
<organism evidence="4 5">
    <name type="scientific">Fragilariopsis cylindrus CCMP1102</name>
    <dbReference type="NCBI Taxonomy" id="635003"/>
    <lineage>
        <taxon>Eukaryota</taxon>
        <taxon>Sar</taxon>
        <taxon>Stramenopiles</taxon>
        <taxon>Ochrophyta</taxon>
        <taxon>Bacillariophyta</taxon>
        <taxon>Bacillariophyceae</taxon>
        <taxon>Bacillariophycidae</taxon>
        <taxon>Bacillariales</taxon>
        <taxon>Bacillariaceae</taxon>
        <taxon>Fragilariopsis</taxon>
    </lineage>
</organism>
<feature type="transmembrane region" description="Helical" evidence="3">
    <location>
        <begin position="382"/>
        <end position="404"/>
    </location>
</feature>
<dbReference type="GO" id="GO:0042910">
    <property type="term" value="F:xenobiotic transmembrane transporter activity"/>
    <property type="evidence" value="ECO:0007669"/>
    <property type="project" value="InterPro"/>
</dbReference>
<evidence type="ECO:0000256" key="1">
    <source>
        <dbReference type="ARBA" id="ARBA00010199"/>
    </source>
</evidence>
<dbReference type="GO" id="GO:0015297">
    <property type="term" value="F:antiporter activity"/>
    <property type="evidence" value="ECO:0007669"/>
    <property type="project" value="InterPro"/>
</dbReference>
<feature type="transmembrane region" description="Helical" evidence="3">
    <location>
        <begin position="610"/>
        <end position="633"/>
    </location>
</feature>
<dbReference type="PANTHER" id="PTHR11206">
    <property type="entry name" value="MULTIDRUG RESISTANCE PROTEIN"/>
    <property type="match status" value="1"/>
</dbReference>
<dbReference type="EMBL" id="KV784356">
    <property type="protein sequence ID" value="OEU18187.1"/>
    <property type="molecule type" value="Genomic_DNA"/>
</dbReference>
<protein>
    <submittedName>
        <fullName evidence="4">Mate-domain-containing protein</fullName>
    </submittedName>
</protein>
<dbReference type="GO" id="GO:0016020">
    <property type="term" value="C:membrane"/>
    <property type="evidence" value="ECO:0007669"/>
    <property type="project" value="InterPro"/>
</dbReference>
<gene>
    <name evidence="4" type="ORF">FRACYDRAFT_260311</name>
</gene>
<feature type="transmembrane region" description="Helical" evidence="3">
    <location>
        <begin position="350"/>
        <end position="370"/>
    </location>
</feature>
<feature type="compositionally biased region" description="Gly residues" evidence="2">
    <location>
        <begin position="125"/>
        <end position="146"/>
    </location>
</feature>
<evidence type="ECO:0000256" key="3">
    <source>
        <dbReference type="SAM" id="Phobius"/>
    </source>
</evidence>
<dbReference type="Pfam" id="PF01554">
    <property type="entry name" value="MatE"/>
    <property type="match status" value="2"/>
</dbReference>
<dbReference type="Proteomes" id="UP000095751">
    <property type="component" value="Unassembled WGS sequence"/>
</dbReference>
<evidence type="ECO:0000256" key="2">
    <source>
        <dbReference type="SAM" id="MobiDB-lite"/>
    </source>
</evidence>
<dbReference type="AlphaFoldDB" id="A0A1E7FJ57"/>